<accession>A0AAD9YXS7</accession>
<feature type="compositionally biased region" description="Pro residues" evidence="1">
    <location>
        <begin position="82"/>
        <end position="91"/>
    </location>
</feature>
<dbReference type="InterPro" id="IPR012479">
    <property type="entry name" value="SAP30BP"/>
</dbReference>
<feature type="compositionally biased region" description="Basic and acidic residues" evidence="1">
    <location>
        <begin position="175"/>
        <end position="189"/>
    </location>
</feature>
<protein>
    <recommendedName>
        <fullName evidence="4">HCNGP-domain-containing protein</fullName>
    </recommendedName>
</protein>
<feature type="compositionally biased region" description="Polar residues" evidence="1">
    <location>
        <begin position="47"/>
        <end position="75"/>
    </location>
</feature>
<evidence type="ECO:0000313" key="3">
    <source>
        <dbReference type="Proteomes" id="UP001276659"/>
    </source>
</evidence>
<dbReference type="EMBL" id="JASNWA010000010">
    <property type="protein sequence ID" value="KAK3167960.1"/>
    <property type="molecule type" value="Genomic_DNA"/>
</dbReference>
<dbReference type="GO" id="GO:0006355">
    <property type="term" value="P:regulation of DNA-templated transcription"/>
    <property type="evidence" value="ECO:0007669"/>
    <property type="project" value="InterPro"/>
</dbReference>
<gene>
    <name evidence="2" type="ORF">OEA41_004406</name>
</gene>
<feature type="region of interest" description="Disordered" evidence="1">
    <location>
        <begin position="13"/>
        <end position="97"/>
    </location>
</feature>
<dbReference type="Proteomes" id="UP001276659">
    <property type="component" value="Unassembled WGS sequence"/>
</dbReference>
<organism evidence="2 3">
    <name type="scientific">Lepraria neglecta</name>
    <dbReference type="NCBI Taxonomy" id="209136"/>
    <lineage>
        <taxon>Eukaryota</taxon>
        <taxon>Fungi</taxon>
        <taxon>Dikarya</taxon>
        <taxon>Ascomycota</taxon>
        <taxon>Pezizomycotina</taxon>
        <taxon>Lecanoromycetes</taxon>
        <taxon>OSLEUM clade</taxon>
        <taxon>Lecanoromycetidae</taxon>
        <taxon>Lecanorales</taxon>
        <taxon>Lecanorineae</taxon>
        <taxon>Stereocaulaceae</taxon>
        <taxon>Lepraria</taxon>
    </lineage>
</organism>
<comment type="caution">
    <text evidence="2">The sequence shown here is derived from an EMBL/GenBank/DDBJ whole genome shotgun (WGS) entry which is preliminary data.</text>
</comment>
<dbReference type="AlphaFoldDB" id="A0AAD9YXS7"/>
<feature type="compositionally biased region" description="Polar residues" evidence="1">
    <location>
        <begin position="193"/>
        <end position="203"/>
    </location>
</feature>
<dbReference type="PANTHER" id="PTHR13464:SF0">
    <property type="entry name" value="SAP30-BINDING PROTEIN"/>
    <property type="match status" value="1"/>
</dbReference>
<name>A0AAD9YXS7_9LECA</name>
<feature type="compositionally biased region" description="Basic and acidic residues" evidence="1">
    <location>
        <begin position="240"/>
        <end position="249"/>
    </location>
</feature>
<proteinExistence type="predicted"/>
<reference evidence="2" key="1">
    <citation type="submission" date="2022-11" db="EMBL/GenBank/DDBJ databases">
        <title>Chromosomal genome sequence assembly and mating type (MAT) locus characterization of the leprose asexual lichenized fungus Lepraria neglecta (Nyl.) Erichsen.</title>
        <authorList>
            <person name="Allen J.L."/>
            <person name="Pfeffer B."/>
        </authorList>
    </citation>
    <scope>NUCLEOTIDE SEQUENCE</scope>
    <source>
        <strain evidence="2">Allen 5258</strain>
    </source>
</reference>
<evidence type="ECO:0000313" key="2">
    <source>
        <dbReference type="EMBL" id="KAK3167960.1"/>
    </source>
</evidence>
<dbReference type="PANTHER" id="PTHR13464">
    <property type="entry name" value="TRANSCRIPTIONAL REGULATOR PROTEIN HCNGP"/>
    <property type="match status" value="1"/>
</dbReference>
<sequence>MLNPSVYANFLDATVNGSSRPREPDNEPSLQPAVANGAILGPVGPPQASTSENNTLPAPSSPYTTQRATIRNLTMPTNPNLDIPPSPPGSPNPGADQKFAHFLELKKQGVHFNAKLASSSALKNPSLLPKLMDFAGLDEQQQYATTLSVDLWDPAGFPEGAYKEELLKSQQSILKRKEEEKAKASRESIDFVSATNSGQSSRGGTPGFGAGSKATRGSALERVMAGLDPERWASSPSLNVERRGGRMEGVRSGGSSRSPKRRKRSRSR</sequence>
<feature type="compositionally biased region" description="Basic residues" evidence="1">
    <location>
        <begin position="258"/>
        <end position="268"/>
    </location>
</feature>
<evidence type="ECO:0000256" key="1">
    <source>
        <dbReference type="SAM" id="MobiDB-lite"/>
    </source>
</evidence>
<evidence type="ECO:0008006" key="4">
    <source>
        <dbReference type="Google" id="ProtNLM"/>
    </source>
</evidence>
<dbReference type="GO" id="GO:0005634">
    <property type="term" value="C:nucleus"/>
    <property type="evidence" value="ECO:0007669"/>
    <property type="project" value="TreeGrafter"/>
</dbReference>
<dbReference type="Pfam" id="PF07818">
    <property type="entry name" value="HCNGP"/>
    <property type="match status" value="1"/>
</dbReference>
<feature type="region of interest" description="Disordered" evidence="1">
    <location>
        <begin position="175"/>
        <end position="268"/>
    </location>
</feature>
<keyword evidence="3" id="KW-1185">Reference proteome</keyword>